<feature type="region of interest" description="Disordered" evidence="1">
    <location>
        <begin position="124"/>
        <end position="161"/>
    </location>
</feature>
<feature type="compositionally biased region" description="Polar residues" evidence="1">
    <location>
        <begin position="125"/>
        <end position="134"/>
    </location>
</feature>
<organism evidence="2 3">
    <name type="scientific">Anisodus tanguticus</name>
    <dbReference type="NCBI Taxonomy" id="243964"/>
    <lineage>
        <taxon>Eukaryota</taxon>
        <taxon>Viridiplantae</taxon>
        <taxon>Streptophyta</taxon>
        <taxon>Embryophyta</taxon>
        <taxon>Tracheophyta</taxon>
        <taxon>Spermatophyta</taxon>
        <taxon>Magnoliopsida</taxon>
        <taxon>eudicotyledons</taxon>
        <taxon>Gunneridae</taxon>
        <taxon>Pentapetalae</taxon>
        <taxon>asterids</taxon>
        <taxon>lamiids</taxon>
        <taxon>Solanales</taxon>
        <taxon>Solanaceae</taxon>
        <taxon>Solanoideae</taxon>
        <taxon>Hyoscyameae</taxon>
        <taxon>Anisodus</taxon>
    </lineage>
</organism>
<protein>
    <submittedName>
        <fullName evidence="2">Uncharacterized protein</fullName>
    </submittedName>
</protein>
<feature type="region of interest" description="Disordered" evidence="1">
    <location>
        <begin position="1"/>
        <end position="90"/>
    </location>
</feature>
<feature type="compositionally biased region" description="Polar residues" evidence="1">
    <location>
        <begin position="60"/>
        <end position="84"/>
    </location>
</feature>
<gene>
    <name evidence="2" type="ORF">RND71_022775</name>
</gene>
<dbReference type="AlphaFoldDB" id="A0AAE1RT64"/>
<dbReference type="InterPro" id="IPR036875">
    <property type="entry name" value="Znf_CCHC_sf"/>
</dbReference>
<feature type="compositionally biased region" description="Polar residues" evidence="1">
    <location>
        <begin position="41"/>
        <end position="50"/>
    </location>
</feature>
<dbReference type="GO" id="GO:0008270">
    <property type="term" value="F:zinc ion binding"/>
    <property type="evidence" value="ECO:0007669"/>
    <property type="project" value="InterPro"/>
</dbReference>
<feature type="compositionally biased region" description="Basic and acidic residues" evidence="1">
    <location>
        <begin position="20"/>
        <end position="29"/>
    </location>
</feature>
<proteinExistence type="predicted"/>
<dbReference type="GO" id="GO:0003676">
    <property type="term" value="F:nucleic acid binding"/>
    <property type="evidence" value="ECO:0007669"/>
    <property type="project" value="InterPro"/>
</dbReference>
<accession>A0AAE1RT64</accession>
<comment type="caution">
    <text evidence="2">The sequence shown here is derived from an EMBL/GenBank/DDBJ whole genome shotgun (WGS) entry which is preliminary data.</text>
</comment>
<dbReference type="Proteomes" id="UP001291623">
    <property type="component" value="Unassembled WGS sequence"/>
</dbReference>
<evidence type="ECO:0000313" key="2">
    <source>
        <dbReference type="EMBL" id="KAK4357165.1"/>
    </source>
</evidence>
<sequence>MKPPEICKMVGRPKVKRGRVRNENLKRQGEWSSSRKGKPMTCSTCHQSGHNARGCAKRFNGSSNTTTMLESEDNFPSSSSTTTVLKPDPSLRTRSFSEVNIMILKRMEQPLATPTRRISFIGDSTGMNHPTNMPYQPPNKAVITGNKLEGDKREDEDKEGE</sequence>
<evidence type="ECO:0000313" key="3">
    <source>
        <dbReference type="Proteomes" id="UP001291623"/>
    </source>
</evidence>
<feature type="compositionally biased region" description="Basic and acidic residues" evidence="1">
    <location>
        <begin position="148"/>
        <end position="161"/>
    </location>
</feature>
<keyword evidence="3" id="KW-1185">Reference proteome</keyword>
<name>A0AAE1RT64_9SOLA</name>
<evidence type="ECO:0000256" key="1">
    <source>
        <dbReference type="SAM" id="MobiDB-lite"/>
    </source>
</evidence>
<dbReference type="SUPFAM" id="SSF57756">
    <property type="entry name" value="Retrovirus zinc finger-like domains"/>
    <property type="match status" value="1"/>
</dbReference>
<reference evidence="2" key="1">
    <citation type="submission" date="2023-12" db="EMBL/GenBank/DDBJ databases">
        <title>Genome assembly of Anisodus tanguticus.</title>
        <authorList>
            <person name="Wang Y.-J."/>
        </authorList>
    </citation>
    <scope>NUCLEOTIDE SEQUENCE</scope>
    <source>
        <strain evidence="2">KB-2021</strain>
        <tissue evidence="2">Leaf</tissue>
    </source>
</reference>
<dbReference type="EMBL" id="JAVYJV010000012">
    <property type="protein sequence ID" value="KAK4357165.1"/>
    <property type="molecule type" value="Genomic_DNA"/>
</dbReference>